<reference evidence="3" key="1">
    <citation type="journal article" date="2019" name="Int. J. Syst. Evol. Microbiol.">
        <title>The Global Catalogue of Microorganisms (GCM) 10K type strain sequencing project: providing services to taxonomists for standard genome sequencing and annotation.</title>
        <authorList>
            <consortium name="The Broad Institute Genomics Platform"/>
            <consortium name="The Broad Institute Genome Sequencing Center for Infectious Disease"/>
            <person name="Wu L."/>
            <person name="Ma J."/>
        </authorList>
    </citation>
    <scope>NUCLEOTIDE SEQUENCE [LARGE SCALE GENOMIC DNA]</scope>
    <source>
        <strain evidence="3">JCM 16601</strain>
    </source>
</reference>
<feature type="domain" description="T6SS Phospholipase effector Tle1-like catalytic" evidence="1">
    <location>
        <begin position="3"/>
        <end position="267"/>
    </location>
</feature>
<dbReference type="RefSeq" id="WP_259088268.1">
    <property type="nucleotide sequence ID" value="NZ_BAAAZC010000025.1"/>
</dbReference>
<dbReference type="PANTHER" id="PTHR33840:SF1">
    <property type="entry name" value="TLE1 PHOSPHOLIPASE DOMAIN-CONTAINING PROTEIN"/>
    <property type="match status" value="1"/>
</dbReference>
<dbReference type="PANTHER" id="PTHR33840">
    <property type="match status" value="1"/>
</dbReference>
<name>A0ABP7QC07_9SPHI</name>
<dbReference type="InterPro" id="IPR029058">
    <property type="entry name" value="AB_hydrolase_fold"/>
</dbReference>
<proteinExistence type="predicted"/>
<sequence length="357" mass="40945">MNKRIIICCDGTWNFPGDKDQGKVVKTNVQKLFESICNIDAQGTQQIKYYIEGVGTSGSKFRRIMDGATGWGLDQNIISAYKFLVWNYVAGDEIYLFGFSRGAYTARSIAGLIRNSGIIRSDDLTLINQAYDIYRNRNDEQWRPNGPKAKAFKEKNSHEANVKFIGVWDTVGSLGIPLTIFRFYNKSKYKFHDTTLSSYVDYAYHALAINEKRYSFKPTLWTESEFVKDRPVAQVMEQRWFLGVHSNVGGGYPETGISDIALNWMVEKARDTDLAFEDGYLAANVNPDFGAKIYDSFVFPFNLLPPAKRVIKRYDDSHREKVDQTAVSRWETDDTYRPENLKHIIDQLPPNENHTLN</sequence>
<evidence type="ECO:0000313" key="3">
    <source>
        <dbReference type="Proteomes" id="UP001500742"/>
    </source>
</evidence>
<evidence type="ECO:0000313" key="2">
    <source>
        <dbReference type="EMBL" id="GAA3979995.1"/>
    </source>
</evidence>
<dbReference type="InterPro" id="IPR018712">
    <property type="entry name" value="Tle1-like_cat"/>
</dbReference>
<dbReference type="Pfam" id="PF09994">
    <property type="entry name" value="T6SS_Tle1-like_cat"/>
    <property type="match status" value="1"/>
</dbReference>
<comment type="caution">
    <text evidence="2">The sequence shown here is derived from an EMBL/GenBank/DDBJ whole genome shotgun (WGS) entry which is preliminary data.</text>
</comment>
<keyword evidence="3" id="KW-1185">Reference proteome</keyword>
<accession>A0ABP7QC07</accession>
<organism evidence="2 3">
    <name type="scientific">Mucilaginibacter dorajii</name>
    <dbReference type="NCBI Taxonomy" id="692994"/>
    <lineage>
        <taxon>Bacteria</taxon>
        <taxon>Pseudomonadati</taxon>
        <taxon>Bacteroidota</taxon>
        <taxon>Sphingobacteriia</taxon>
        <taxon>Sphingobacteriales</taxon>
        <taxon>Sphingobacteriaceae</taxon>
        <taxon>Mucilaginibacter</taxon>
    </lineage>
</organism>
<evidence type="ECO:0000259" key="1">
    <source>
        <dbReference type="Pfam" id="PF09994"/>
    </source>
</evidence>
<gene>
    <name evidence="2" type="ORF">GCM10022210_33930</name>
</gene>
<dbReference type="SUPFAM" id="SSF53474">
    <property type="entry name" value="alpha/beta-Hydrolases"/>
    <property type="match status" value="1"/>
</dbReference>
<dbReference type="EMBL" id="BAAAZC010000025">
    <property type="protein sequence ID" value="GAA3979995.1"/>
    <property type="molecule type" value="Genomic_DNA"/>
</dbReference>
<protein>
    <submittedName>
        <fullName evidence="2">DUF2235 domain-containing protein</fullName>
    </submittedName>
</protein>
<dbReference type="Proteomes" id="UP001500742">
    <property type="component" value="Unassembled WGS sequence"/>
</dbReference>